<dbReference type="STRING" id="928856.SAMN04488049_10814"/>
<dbReference type="InterPro" id="IPR010269">
    <property type="entry name" value="T6SS_TssC-like"/>
</dbReference>
<reference evidence="4 5" key="1">
    <citation type="submission" date="2015-09" db="EMBL/GenBank/DDBJ databases">
        <authorList>
            <consortium name="Swine Surveillance"/>
        </authorList>
    </citation>
    <scope>NUCLEOTIDE SEQUENCE [LARGE SCALE GENOMIC DNA]</scope>
    <source>
        <strain evidence="4 5">CECT 7557</strain>
    </source>
</reference>
<dbReference type="PANTHER" id="PTHR35565">
    <property type="entry name" value="CYTOPLASMIC PROTEIN-RELATED"/>
    <property type="match status" value="1"/>
</dbReference>
<name>A0A0P1GSA9_9RHOB</name>
<evidence type="ECO:0000259" key="3">
    <source>
        <dbReference type="Pfam" id="PF18945"/>
    </source>
</evidence>
<feature type="region of interest" description="Disordered" evidence="1">
    <location>
        <begin position="1"/>
        <end position="25"/>
    </location>
</feature>
<dbReference type="RefSeq" id="WP_058289917.1">
    <property type="nucleotide sequence ID" value="NZ_CYSD01000031.1"/>
</dbReference>
<dbReference type="AlphaFoldDB" id="A0A0P1GSA9"/>
<keyword evidence="5" id="KW-1185">Reference proteome</keyword>
<dbReference type="InterPro" id="IPR044032">
    <property type="entry name" value="TssC1_C"/>
</dbReference>
<organism evidence="4 5">
    <name type="scientific">Tritonibacter multivorans</name>
    <dbReference type="NCBI Taxonomy" id="928856"/>
    <lineage>
        <taxon>Bacteria</taxon>
        <taxon>Pseudomonadati</taxon>
        <taxon>Pseudomonadota</taxon>
        <taxon>Alphaproteobacteria</taxon>
        <taxon>Rhodobacterales</taxon>
        <taxon>Paracoccaceae</taxon>
        <taxon>Tritonibacter</taxon>
    </lineage>
</organism>
<gene>
    <name evidence="4" type="ORF">TRM7557_01842</name>
</gene>
<sequence>MTSLDPGLNPEEDLSPAVPGAPGEAPLKGTSAEALLLARLRERFGTCEDLTTHLRRLVLDIDDVLNDQLNDVIEAPSFRELEARWRGLASVVWTKGVAAGAGPSAGQIKIKLLDLSWEELSRDLHYTADIRRSVLFTKLGRQELDTLGGEPFGVAMIDHDLSMSLDTEFDDLYTAQLICSLGEACMCPILMGAGQDFFGEGDAAWFTDVRRIGNILNGEDYRGWQALRALPNARFLGLVVNRTQLRGPYQDLDLGFRFHQWPSQSDGVWGCAAYDLLRSILAEYRRCAWFGFLKLVSNEPGVGAVLEPTQNPLPKGCARKSRTTVRMTRPLALAYSELGFIALAESTKNNLLYFVGNRTVVDCKGSANQAVVTQLQSVMNACRIVHFVKVQIRSLIGQVKSASECEAILNNWFDPYVSPSSSSTELQARYPLQGARIRVTESPNDAARFLCEVVVRPQYQIDEVMGDIQLQTDFGARSLGEVA</sequence>
<evidence type="ECO:0000313" key="5">
    <source>
        <dbReference type="Proteomes" id="UP000052022"/>
    </source>
</evidence>
<feature type="domain" description="TssC1 C-terminal" evidence="3">
    <location>
        <begin position="366"/>
        <end position="473"/>
    </location>
</feature>
<dbReference type="Pfam" id="PF05943">
    <property type="entry name" value="VipB"/>
    <property type="match status" value="1"/>
</dbReference>
<dbReference type="OrthoDB" id="9764000at2"/>
<dbReference type="Pfam" id="PF18945">
    <property type="entry name" value="VipB_2"/>
    <property type="match status" value="1"/>
</dbReference>
<dbReference type="EMBL" id="CYSD01000031">
    <property type="protein sequence ID" value="CUH78363.1"/>
    <property type="molecule type" value="Genomic_DNA"/>
</dbReference>
<evidence type="ECO:0000259" key="2">
    <source>
        <dbReference type="Pfam" id="PF05943"/>
    </source>
</evidence>
<dbReference type="InterPro" id="IPR044031">
    <property type="entry name" value="TssC1_N"/>
</dbReference>
<evidence type="ECO:0000313" key="4">
    <source>
        <dbReference type="EMBL" id="CUH78363.1"/>
    </source>
</evidence>
<dbReference type="Proteomes" id="UP000052022">
    <property type="component" value="Unassembled WGS sequence"/>
</dbReference>
<proteinExistence type="predicted"/>
<dbReference type="PANTHER" id="PTHR35565:SF3">
    <property type="entry name" value="TYPE VI SECRETION SYSTEM SHEATH PROTEIN TSSC1"/>
    <property type="match status" value="1"/>
</dbReference>
<protein>
    <submittedName>
        <fullName evidence="4">Type VI secretion protein, EvpB/ family</fullName>
    </submittedName>
</protein>
<evidence type="ECO:0000256" key="1">
    <source>
        <dbReference type="SAM" id="MobiDB-lite"/>
    </source>
</evidence>
<feature type="domain" description="TssC1 N-terminal" evidence="2">
    <location>
        <begin position="56"/>
        <end position="360"/>
    </location>
</feature>
<accession>A0A0P1GSA9</accession>